<dbReference type="InParanoid" id="A2E9C0"/>
<evidence type="ECO:0000313" key="4">
    <source>
        <dbReference type="Proteomes" id="UP000001542"/>
    </source>
</evidence>
<proteinExistence type="predicted"/>
<dbReference type="OrthoDB" id="8943665at2759"/>
<feature type="compositionally biased region" description="Low complexity" evidence="1">
    <location>
        <begin position="426"/>
        <end position="435"/>
    </location>
</feature>
<dbReference type="VEuPathDB" id="TrichDB:TVAG_122090"/>
<feature type="compositionally biased region" description="Polar residues" evidence="1">
    <location>
        <begin position="1"/>
        <end position="21"/>
    </location>
</feature>
<dbReference type="Proteomes" id="UP000001542">
    <property type="component" value="Unassembled WGS sequence"/>
</dbReference>
<feature type="compositionally biased region" description="Polar residues" evidence="1">
    <location>
        <begin position="404"/>
        <end position="413"/>
    </location>
</feature>
<protein>
    <submittedName>
        <fullName evidence="3">Uncharacterized protein</fullName>
    </submittedName>
</protein>
<gene>
    <name evidence="3" type="ORF">TVAG_122090</name>
</gene>
<keyword evidence="4" id="KW-1185">Reference proteome</keyword>
<dbReference type="AlphaFoldDB" id="A2E9C0"/>
<dbReference type="RefSeq" id="XP_001323028.1">
    <property type="nucleotide sequence ID" value="XM_001322993.1"/>
</dbReference>
<evidence type="ECO:0000256" key="2">
    <source>
        <dbReference type="SAM" id="Phobius"/>
    </source>
</evidence>
<evidence type="ECO:0000313" key="3">
    <source>
        <dbReference type="EMBL" id="EAY10805.1"/>
    </source>
</evidence>
<feature type="compositionally biased region" description="Basic and acidic residues" evidence="1">
    <location>
        <begin position="440"/>
        <end position="453"/>
    </location>
</feature>
<dbReference type="PANTHER" id="PTHR35846">
    <property type="entry name" value="PROTEIN CBG05131"/>
    <property type="match status" value="1"/>
</dbReference>
<sequence>MSTPPFSNYWPNQEATASTTVPGDGRYINTEQGNFYIYGAEFKDLNGNGQDGRALYIHHNTGYVALVLCYFNNINSNKKAGAIRLDETNCVIDSTVANKCYTTNTDEANFQNQGQFVYADGNGISKFTKTSITECAPSDVAFSGNCQRPLALTGTVYFNTVNISQCYTTWCSGFYTSGTISEAKYINVEGTSSNMVAIELASAGTPAFEYTFFKDYSESCATTNNGDCGLALLYFYSTQATFNYISIQSPKAPAEQYLIFKAKDEAATCTFNNYVLFEGAKTDGITLSGTTDTFANTDQYITEEKRQAILNPSNPDPGNETVDPGNETVDPGNETVDPGNETVDPGNETVDPGNETVDPGNETVDPGNETVDPGNETVDPGNETVDPGNETVDPGNETVDPGNETVNPGNETVNPDPENPQPEQPETPVQTPAPTNSSSPEEKPVPNKADNQENKIARMEKKNFYIMIGVIIAAVLIIIIIVIVVVVRLKKQPHDVTSSSSESEVHAADIATISAPDTNFPTETAQTNVT</sequence>
<keyword evidence="2" id="KW-0812">Transmembrane</keyword>
<dbReference type="EMBL" id="DS113332">
    <property type="protein sequence ID" value="EAY10805.1"/>
    <property type="molecule type" value="Genomic_DNA"/>
</dbReference>
<dbReference type="STRING" id="5722.A2E9C0"/>
<dbReference type="VEuPathDB" id="TrichDB:TVAGG3_0421100"/>
<name>A2E9C0_TRIV3</name>
<feature type="region of interest" description="Disordered" evidence="1">
    <location>
        <begin position="1"/>
        <end position="24"/>
    </location>
</feature>
<organism evidence="3 4">
    <name type="scientific">Trichomonas vaginalis (strain ATCC PRA-98 / G3)</name>
    <dbReference type="NCBI Taxonomy" id="412133"/>
    <lineage>
        <taxon>Eukaryota</taxon>
        <taxon>Metamonada</taxon>
        <taxon>Parabasalia</taxon>
        <taxon>Trichomonadida</taxon>
        <taxon>Trichomonadidae</taxon>
        <taxon>Trichomonas</taxon>
    </lineage>
</organism>
<dbReference type="KEGG" id="tva:4768742"/>
<reference evidence="3" key="1">
    <citation type="submission" date="2006-10" db="EMBL/GenBank/DDBJ databases">
        <authorList>
            <person name="Amadeo P."/>
            <person name="Zhao Q."/>
            <person name="Wortman J."/>
            <person name="Fraser-Liggett C."/>
            <person name="Carlton J."/>
        </authorList>
    </citation>
    <scope>NUCLEOTIDE SEQUENCE</scope>
    <source>
        <strain evidence="3">G3</strain>
    </source>
</reference>
<evidence type="ECO:0000256" key="1">
    <source>
        <dbReference type="SAM" id="MobiDB-lite"/>
    </source>
</evidence>
<reference evidence="3" key="2">
    <citation type="journal article" date="2007" name="Science">
        <title>Draft genome sequence of the sexually transmitted pathogen Trichomonas vaginalis.</title>
        <authorList>
            <person name="Carlton J.M."/>
            <person name="Hirt R.P."/>
            <person name="Silva J.C."/>
            <person name="Delcher A.L."/>
            <person name="Schatz M."/>
            <person name="Zhao Q."/>
            <person name="Wortman J.R."/>
            <person name="Bidwell S.L."/>
            <person name="Alsmark U.C.M."/>
            <person name="Besteiro S."/>
            <person name="Sicheritz-Ponten T."/>
            <person name="Noel C.J."/>
            <person name="Dacks J.B."/>
            <person name="Foster P.G."/>
            <person name="Simillion C."/>
            <person name="Van de Peer Y."/>
            <person name="Miranda-Saavedra D."/>
            <person name="Barton G.J."/>
            <person name="Westrop G.D."/>
            <person name="Mueller S."/>
            <person name="Dessi D."/>
            <person name="Fiori P.L."/>
            <person name="Ren Q."/>
            <person name="Paulsen I."/>
            <person name="Zhang H."/>
            <person name="Bastida-Corcuera F.D."/>
            <person name="Simoes-Barbosa A."/>
            <person name="Brown M.T."/>
            <person name="Hayes R.D."/>
            <person name="Mukherjee M."/>
            <person name="Okumura C.Y."/>
            <person name="Schneider R."/>
            <person name="Smith A.J."/>
            <person name="Vanacova S."/>
            <person name="Villalvazo M."/>
            <person name="Haas B.J."/>
            <person name="Pertea M."/>
            <person name="Feldblyum T.V."/>
            <person name="Utterback T.R."/>
            <person name="Shu C.L."/>
            <person name="Osoegawa K."/>
            <person name="de Jong P.J."/>
            <person name="Hrdy I."/>
            <person name="Horvathova L."/>
            <person name="Zubacova Z."/>
            <person name="Dolezal P."/>
            <person name="Malik S.B."/>
            <person name="Logsdon J.M. Jr."/>
            <person name="Henze K."/>
            <person name="Gupta A."/>
            <person name="Wang C.C."/>
            <person name="Dunne R.L."/>
            <person name="Upcroft J.A."/>
            <person name="Upcroft P."/>
            <person name="White O."/>
            <person name="Salzberg S.L."/>
            <person name="Tang P."/>
            <person name="Chiu C.-H."/>
            <person name="Lee Y.-S."/>
            <person name="Embley T.M."/>
            <person name="Coombs G.H."/>
            <person name="Mottram J.C."/>
            <person name="Tachezy J."/>
            <person name="Fraser-Liggett C.M."/>
            <person name="Johnson P.J."/>
        </authorList>
    </citation>
    <scope>NUCLEOTIDE SEQUENCE [LARGE SCALE GENOMIC DNA]</scope>
    <source>
        <strain evidence="3">G3</strain>
    </source>
</reference>
<keyword evidence="2" id="KW-1133">Transmembrane helix</keyword>
<feature type="transmembrane region" description="Helical" evidence="2">
    <location>
        <begin position="464"/>
        <end position="487"/>
    </location>
</feature>
<accession>A2E9C0</accession>
<keyword evidence="2" id="KW-0472">Membrane</keyword>
<dbReference type="PANTHER" id="PTHR35846:SF1">
    <property type="entry name" value="PLASMODIUM RESA N-TERMINAL DOMAIN-CONTAINING PROTEIN"/>
    <property type="match status" value="1"/>
</dbReference>
<feature type="region of interest" description="Disordered" evidence="1">
    <location>
        <begin position="307"/>
        <end position="453"/>
    </location>
</feature>